<name>A0ACC0U7W1_9AGAM</name>
<evidence type="ECO:0000313" key="2">
    <source>
        <dbReference type="Proteomes" id="UP001207468"/>
    </source>
</evidence>
<organism evidence="1 2">
    <name type="scientific">Russula earlei</name>
    <dbReference type="NCBI Taxonomy" id="71964"/>
    <lineage>
        <taxon>Eukaryota</taxon>
        <taxon>Fungi</taxon>
        <taxon>Dikarya</taxon>
        <taxon>Basidiomycota</taxon>
        <taxon>Agaricomycotina</taxon>
        <taxon>Agaricomycetes</taxon>
        <taxon>Russulales</taxon>
        <taxon>Russulaceae</taxon>
        <taxon>Russula</taxon>
    </lineage>
</organism>
<keyword evidence="2" id="KW-1185">Reference proteome</keyword>
<proteinExistence type="predicted"/>
<gene>
    <name evidence="1" type="ORF">F5148DRAFT_1276033</name>
</gene>
<comment type="caution">
    <text evidence="1">The sequence shown here is derived from an EMBL/GenBank/DDBJ whole genome shotgun (WGS) entry which is preliminary data.</text>
</comment>
<evidence type="ECO:0000313" key="1">
    <source>
        <dbReference type="EMBL" id="KAI9507798.1"/>
    </source>
</evidence>
<accession>A0ACC0U7W1</accession>
<protein>
    <submittedName>
        <fullName evidence="1">Major facilitator superfamily domain-containing protein</fullName>
    </submittedName>
</protein>
<sequence>MTDSVSDEVYYKRHSGAAAYVGSRFHLSDDQYADYPTPTRLYQCALVLSGFMATFQTIGANQTSQITDGHGQYAMAALIGTIGGGLTWSGSIPVAWIISKGCNMSLMCLAGSALMSIGLVLASLSTKQFSSASGRQCYTIPVTSLTPVYFDRHRGFAMGIAMAGSGAGGLVLAPVTQSLLARFGAPVTLRILGVWNLAVCIPISFVMRPHPALQLLAAFLQAAGNIIPLYYLTTYSVSVLGLSPTTASMLLALNNAVNSVARVLMGLLADYVGRQNTMVSCVIFSGVSVFAFWYDASYARFLAFVVLYGMASGGYSALLPTTIAEIYGKEQYSSANAAIYFIRGVGAILGAPVAGALLGSHSGKDLEKIQSPREVKMRFNMIAGYDGALLLGAAVCVALVRRLDAQAKGRWKWIA</sequence>
<reference evidence="1" key="1">
    <citation type="submission" date="2021-03" db="EMBL/GenBank/DDBJ databases">
        <title>Evolutionary priming and transition to the ectomycorrhizal habit in an iconic lineage of mushroom-forming fungi: is preadaptation a requirement?</title>
        <authorList>
            <consortium name="DOE Joint Genome Institute"/>
            <person name="Looney B.P."/>
            <person name="Miyauchi S."/>
            <person name="Morin E."/>
            <person name="Drula E."/>
            <person name="Courty P.E."/>
            <person name="Chicoki N."/>
            <person name="Fauchery L."/>
            <person name="Kohler A."/>
            <person name="Kuo A."/>
            <person name="LaButti K."/>
            <person name="Pangilinan J."/>
            <person name="Lipzen A."/>
            <person name="Riley R."/>
            <person name="Andreopoulos W."/>
            <person name="He G."/>
            <person name="Johnson J."/>
            <person name="Barry K.W."/>
            <person name="Grigoriev I.V."/>
            <person name="Nagy L."/>
            <person name="Hibbett D."/>
            <person name="Henrissat B."/>
            <person name="Matheny P.B."/>
            <person name="Labbe J."/>
            <person name="Martin A.F."/>
        </authorList>
    </citation>
    <scope>NUCLEOTIDE SEQUENCE</scope>
    <source>
        <strain evidence="1">BPL698</strain>
    </source>
</reference>
<dbReference type="Proteomes" id="UP001207468">
    <property type="component" value="Unassembled WGS sequence"/>
</dbReference>
<dbReference type="EMBL" id="JAGFNK010000111">
    <property type="protein sequence ID" value="KAI9507798.1"/>
    <property type="molecule type" value="Genomic_DNA"/>
</dbReference>